<dbReference type="CDD" id="cd03801">
    <property type="entry name" value="GT4_PimA-like"/>
    <property type="match status" value="1"/>
</dbReference>
<dbReference type="SUPFAM" id="SSF53756">
    <property type="entry name" value="UDP-Glycosyltransferase/glycogen phosphorylase"/>
    <property type="match status" value="1"/>
</dbReference>
<evidence type="ECO:0000313" key="6">
    <source>
        <dbReference type="Proteomes" id="UP000467249"/>
    </source>
</evidence>
<keyword evidence="1" id="KW-0328">Glycosyltransferase</keyword>
<dbReference type="InterPro" id="IPR050194">
    <property type="entry name" value="Glycosyltransferase_grp1"/>
</dbReference>
<organism evidence="5 6">
    <name type="scientific">Mycolicibacterium anyangense</name>
    <dbReference type="NCBI Taxonomy" id="1431246"/>
    <lineage>
        <taxon>Bacteria</taxon>
        <taxon>Bacillati</taxon>
        <taxon>Actinomycetota</taxon>
        <taxon>Actinomycetes</taxon>
        <taxon>Mycobacteriales</taxon>
        <taxon>Mycobacteriaceae</taxon>
        <taxon>Mycolicibacterium</taxon>
    </lineage>
</organism>
<keyword evidence="6" id="KW-1185">Reference proteome</keyword>
<dbReference type="KEGG" id="many:MANY_45190"/>
<evidence type="ECO:0000259" key="3">
    <source>
        <dbReference type="Pfam" id="PF00534"/>
    </source>
</evidence>
<dbReference type="Proteomes" id="UP000467249">
    <property type="component" value="Chromosome"/>
</dbReference>
<name>A0A6N4WGZ1_9MYCO</name>
<dbReference type="GO" id="GO:0016757">
    <property type="term" value="F:glycosyltransferase activity"/>
    <property type="evidence" value="ECO:0007669"/>
    <property type="project" value="UniProtKB-KW"/>
</dbReference>
<dbReference type="AlphaFoldDB" id="A0A6N4WGZ1"/>
<reference evidence="5 6" key="1">
    <citation type="journal article" date="2019" name="Emerg. Microbes Infect.">
        <title>Comprehensive subspecies identification of 175 nontuberculous mycobacteria species based on 7547 genomic profiles.</title>
        <authorList>
            <person name="Matsumoto Y."/>
            <person name="Kinjo T."/>
            <person name="Motooka D."/>
            <person name="Nabeya D."/>
            <person name="Jung N."/>
            <person name="Uechi K."/>
            <person name="Horii T."/>
            <person name="Iida T."/>
            <person name="Fujita J."/>
            <person name="Nakamura S."/>
        </authorList>
    </citation>
    <scope>NUCLEOTIDE SEQUENCE [LARGE SCALE GENOMIC DNA]</scope>
    <source>
        <strain evidence="5 6">JCM 30275</strain>
    </source>
</reference>
<dbReference type="GO" id="GO:1903509">
    <property type="term" value="P:liposaccharide metabolic process"/>
    <property type="evidence" value="ECO:0007669"/>
    <property type="project" value="UniProtKB-ARBA"/>
</dbReference>
<gene>
    <name evidence="5" type="ORF">MANY_45190</name>
</gene>
<dbReference type="Gene3D" id="3.40.50.2000">
    <property type="entry name" value="Glycogen Phosphorylase B"/>
    <property type="match status" value="2"/>
</dbReference>
<dbReference type="PANTHER" id="PTHR45947">
    <property type="entry name" value="SULFOQUINOVOSYL TRANSFERASE SQD2"/>
    <property type="match status" value="1"/>
</dbReference>
<feature type="domain" description="Glycosyl transferase family 1" evidence="3">
    <location>
        <begin position="241"/>
        <end position="382"/>
    </location>
</feature>
<keyword evidence="2" id="KW-0808">Transferase</keyword>
<evidence type="ECO:0000313" key="5">
    <source>
        <dbReference type="EMBL" id="BBZ79182.1"/>
    </source>
</evidence>
<accession>A0A6N4WGZ1</accession>
<evidence type="ECO:0000259" key="4">
    <source>
        <dbReference type="Pfam" id="PF13439"/>
    </source>
</evidence>
<dbReference type="InterPro" id="IPR001296">
    <property type="entry name" value="Glyco_trans_1"/>
</dbReference>
<evidence type="ECO:0000256" key="1">
    <source>
        <dbReference type="ARBA" id="ARBA00022676"/>
    </source>
</evidence>
<evidence type="ECO:0008006" key="7">
    <source>
        <dbReference type="Google" id="ProtNLM"/>
    </source>
</evidence>
<protein>
    <recommendedName>
        <fullName evidence="7">Glycosyl transferase</fullName>
    </recommendedName>
</protein>
<dbReference type="InterPro" id="IPR028098">
    <property type="entry name" value="Glyco_trans_4-like_N"/>
</dbReference>
<dbReference type="Pfam" id="PF13439">
    <property type="entry name" value="Glyco_transf_4"/>
    <property type="match status" value="1"/>
</dbReference>
<dbReference type="GO" id="GO:0008610">
    <property type="term" value="P:lipid biosynthetic process"/>
    <property type="evidence" value="ECO:0007669"/>
    <property type="project" value="UniProtKB-ARBA"/>
</dbReference>
<evidence type="ECO:0000256" key="2">
    <source>
        <dbReference type="ARBA" id="ARBA00022679"/>
    </source>
</evidence>
<feature type="domain" description="Glycosyltransferase subfamily 4-like N-terminal" evidence="4">
    <location>
        <begin position="15"/>
        <end position="202"/>
    </location>
</feature>
<dbReference type="PANTHER" id="PTHR45947:SF3">
    <property type="entry name" value="SULFOQUINOVOSYL TRANSFERASE SQD2"/>
    <property type="match status" value="1"/>
</dbReference>
<dbReference type="EMBL" id="AP022620">
    <property type="protein sequence ID" value="BBZ79182.1"/>
    <property type="molecule type" value="Genomic_DNA"/>
</dbReference>
<dbReference type="RefSeq" id="WP_163806217.1">
    <property type="nucleotide sequence ID" value="NZ_AP022620.1"/>
</dbReference>
<sequence>MRVLLLAQFLPPVSGGEERHVWNLARALASRDHQVTLLGFATDADSAGETMEDGVRLVRVHTAAARLPMLYSDPERPHALPLPDPVVSRAIRRELETHRFDVVHAHNWIVNSALGPVARAGLPLVMTLHDYSHICATKRLMEYGKQRCGGPGLKRCLSCAGDHYGTANGTVTVLANAWAAGRRARGISRVAAVSSAVAQAVALPGDGWLHSARLTAQVIPNFIPDEIVLADIPAFAPDAPLLFVGDLSPDKGVQVLLDAYAALQDPPKLVLAGRSTEQWRFPPGAQWTGPLPHAEVVGLFRSARAVVVPSVWADPCPTVVLEAMAAGRPVVAAASGGIVDMVVDGRTGRLVPPGDVAALTDALADVLADPQRATAYGEAGRDRAREFTVSSVVERIEQMYREATG</sequence>
<dbReference type="Pfam" id="PF00534">
    <property type="entry name" value="Glycos_transf_1"/>
    <property type="match status" value="1"/>
</dbReference>
<dbReference type="GO" id="GO:1901137">
    <property type="term" value="P:carbohydrate derivative biosynthetic process"/>
    <property type="evidence" value="ECO:0007669"/>
    <property type="project" value="UniProtKB-ARBA"/>
</dbReference>
<proteinExistence type="predicted"/>